<organism evidence="15 16">
    <name type="scientific">Pristionchus mayeri</name>
    <dbReference type="NCBI Taxonomy" id="1317129"/>
    <lineage>
        <taxon>Eukaryota</taxon>
        <taxon>Metazoa</taxon>
        <taxon>Ecdysozoa</taxon>
        <taxon>Nematoda</taxon>
        <taxon>Chromadorea</taxon>
        <taxon>Rhabditida</taxon>
        <taxon>Rhabditina</taxon>
        <taxon>Diplogasteromorpha</taxon>
        <taxon>Diplogasteroidea</taxon>
        <taxon>Neodiplogasteridae</taxon>
        <taxon>Pristionchus</taxon>
    </lineage>
</organism>
<dbReference type="EC" id="2.3.1.-" evidence="14"/>
<evidence type="ECO:0000256" key="9">
    <source>
        <dbReference type="ARBA" id="ARBA00022824"/>
    </source>
</evidence>
<dbReference type="PANTHER" id="PTHR12317">
    <property type="entry name" value="DIACYLGLYCEROL O-ACYLTRANSFERASE"/>
    <property type="match status" value="1"/>
</dbReference>
<evidence type="ECO:0000256" key="6">
    <source>
        <dbReference type="ARBA" id="ARBA00022679"/>
    </source>
</evidence>
<keyword evidence="13" id="KW-0012">Acyltransferase</keyword>
<gene>
    <name evidence="15" type="ORF">PMAYCL1PPCAC_16360</name>
</gene>
<comment type="caution">
    <text evidence="14">Lacks conserved residue(s) required for the propagation of feature annotation.</text>
</comment>
<keyword evidence="16" id="KW-1185">Reference proteome</keyword>
<dbReference type="InterPro" id="IPR007130">
    <property type="entry name" value="DAGAT"/>
</dbReference>
<evidence type="ECO:0000313" key="15">
    <source>
        <dbReference type="EMBL" id="GMR46165.1"/>
    </source>
</evidence>
<evidence type="ECO:0000256" key="1">
    <source>
        <dbReference type="ARBA" id="ARBA00004477"/>
    </source>
</evidence>
<dbReference type="EMBL" id="BTRK01000004">
    <property type="protein sequence ID" value="GMR46165.1"/>
    <property type="molecule type" value="Genomic_DNA"/>
</dbReference>
<dbReference type="Pfam" id="PF03982">
    <property type="entry name" value="DAGAT"/>
    <property type="match status" value="1"/>
</dbReference>
<feature type="transmembrane region" description="Helical" evidence="14">
    <location>
        <begin position="20"/>
        <end position="44"/>
    </location>
</feature>
<evidence type="ECO:0000256" key="11">
    <source>
        <dbReference type="ARBA" id="ARBA00023098"/>
    </source>
</evidence>
<accession>A0AAN5CKT3</accession>
<keyword evidence="11" id="KW-0443">Lipid metabolism</keyword>
<evidence type="ECO:0000256" key="5">
    <source>
        <dbReference type="ARBA" id="ARBA00022516"/>
    </source>
</evidence>
<keyword evidence="7 14" id="KW-0812">Transmembrane</keyword>
<evidence type="ECO:0000256" key="10">
    <source>
        <dbReference type="ARBA" id="ARBA00022989"/>
    </source>
</evidence>
<keyword evidence="12 14" id="KW-0472">Membrane</keyword>
<dbReference type="GO" id="GO:0006071">
    <property type="term" value="P:glycerol metabolic process"/>
    <property type="evidence" value="ECO:0007669"/>
    <property type="project" value="UniProtKB-KW"/>
</dbReference>
<proteinExistence type="inferred from homology"/>
<sequence length="354" mass="40581">MTSVLGIKFAPLDIPLARRLQTFAVLLHFWIIFISPVPIIYLFYWMYFNGYELVVAAYCVWLWWDWYSPYRGTTLFMSIDLPCIFQSGAYSSSSFRNLRLHKWFCSYFPLRIHPKSSLPPDKNYLIGLHPHGVISMSSYAFASNGAGLMDQYPRINFHPCTLVCNFYVPLRREWALLLGVINCSKEAITYVLDDSRRGQAAVVVVGGAGEAFNAQPGKHVISLTNRKGFIKIALETGAHLVPSYAFGENELYNQIEFEEGSKIRRFQEWMKKVCGIPAVLFHGRGLFNYNFGVLPFRMQLDTVLGAPIPVEKTPNPTQEQIDKLHGIYVRKLVELFEENKTKYEVPEDAHITIQ</sequence>
<evidence type="ECO:0000256" key="4">
    <source>
        <dbReference type="ARBA" id="ARBA00005420"/>
    </source>
</evidence>
<keyword evidence="5" id="KW-0444">Lipid biosynthesis</keyword>
<name>A0AAN5CKT3_9BILA</name>
<evidence type="ECO:0000256" key="7">
    <source>
        <dbReference type="ARBA" id="ARBA00022692"/>
    </source>
</evidence>
<evidence type="ECO:0000256" key="8">
    <source>
        <dbReference type="ARBA" id="ARBA00022798"/>
    </source>
</evidence>
<dbReference type="Proteomes" id="UP001328107">
    <property type="component" value="Unassembled WGS sequence"/>
</dbReference>
<dbReference type="GO" id="GO:0005789">
    <property type="term" value="C:endoplasmic reticulum membrane"/>
    <property type="evidence" value="ECO:0007669"/>
    <property type="project" value="UniProtKB-SubCell"/>
</dbReference>
<keyword evidence="6 14" id="KW-0808">Transferase</keyword>
<evidence type="ECO:0000256" key="14">
    <source>
        <dbReference type="RuleBase" id="RU367023"/>
    </source>
</evidence>
<dbReference type="GO" id="GO:0019432">
    <property type="term" value="P:triglyceride biosynthetic process"/>
    <property type="evidence" value="ECO:0007669"/>
    <property type="project" value="TreeGrafter"/>
</dbReference>
<keyword evidence="9 14" id="KW-0256">Endoplasmic reticulum</keyword>
<protein>
    <recommendedName>
        <fullName evidence="14">Acyltransferase</fullName>
        <ecNumber evidence="14">2.3.1.-</ecNumber>
    </recommendedName>
</protein>
<dbReference type="AlphaFoldDB" id="A0AAN5CKT3"/>
<keyword evidence="8" id="KW-0319">Glycerol metabolism</keyword>
<evidence type="ECO:0000313" key="16">
    <source>
        <dbReference type="Proteomes" id="UP001328107"/>
    </source>
</evidence>
<evidence type="ECO:0000256" key="2">
    <source>
        <dbReference type="ARBA" id="ARBA00004771"/>
    </source>
</evidence>
<comment type="pathway">
    <text evidence="3">Lipid metabolism.</text>
</comment>
<keyword evidence="10 14" id="KW-1133">Transmembrane helix</keyword>
<dbReference type="GO" id="GO:0004144">
    <property type="term" value="F:diacylglycerol O-acyltransferase activity"/>
    <property type="evidence" value="ECO:0007669"/>
    <property type="project" value="TreeGrafter"/>
</dbReference>
<comment type="similarity">
    <text evidence="4 14">Belongs to the diacylglycerol acyltransferase family.</text>
</comment>
<comment type="caution">
    <text evidence="15">The sequence shown here is derived from an EMBL/GenBank/DDBJ whole genome shotgun (WGS) entry which is preliminary data.</text>
</comment>
<evidence type="ECO:0000256" key="13">
    <source>
        <dbReference type="ARBA" id="ARBA00023315"/>
    </source>
</evidence>
<evidence type="ECO:0000256" key="12">
    <source>
        <dbReference type="ARBA" id="ARBA00023136"/>
    </source>
</evidence>
<comment type="pathway">
    <text evidence="2">Glycerolipid metabolism; triacylglycerol biosynthesis.</text>
</comment>
<dbReference type="PANTHER" id="PTHR12317:SF0">
    <property type="entry name" value="ACYLTRANSFERASE"/>
    <property type="match status" value="1"/>
</dbReference>
<comment type="subcellular location">
    <subcellularLocation>
        <location evidence="1 14">Endoplasmic reticulum membrane</location>
        <topology evidence="1 14">Multi-pass membrane protein</topology>
    </subcellularLocation>
</comment>
<evidence type="ECO:0000256" key="3">
    <source>
        <dbReference type="ARBA" id="ARBA00005189"/>
    </source>
</evidence>
<reference evidence="16" key="1">
    <citation type="submission" date="2022-10" db="EMBL/GenBank/DDBJ databases">
        <title>Genome assembly of Pristionchus species.</title>
        <authorList>
            <person name="Yoshida K."/>
            <person name="Sommer R.J."/>
        </authorList>
    </citation>
    <scope>NUCLEOTIDE SEQUENCE [LARGE SCALE GENOMIC DNA]</scope>
    <source>
        <strain evidence="16">RS5460</strain>
    </source>
</reference>